<dbReference type="Proteomes" id="UP001152561">
    <property type="component" value="Unassembled WGS sequence"/>
</dbReference>
<evidence type="ECO:0000313" key="1">
    <source>
        <dbReference type="EMBL" id="KAJ8543026.1"/>
    </source>
</evidence>
<evidence type="ECO:0000313" key="2">
    <source>
        <dbReference type="Proteomes" id="UP001152561"/>
    </source>
</evidence>
<sequence length="69" mass="7289">MICGFLGSTKLAVAASCTVQREKEKEDGSDDEVTKRPLIFVTDKALLPIAVPVASKGDALLAQISFGHT</sequence>
<organism evidence="1 2">
    <name type="scientific">Anisodus acutangulus</name>
    <dbReference type="NCBI Taxonomy" id="402998"/>
    <lineage>
        <taxon>Eukaryota</taxon>
        <taxon>Viridiplantae</taxon>
        <taxon>Streptophyta</taxon>
        <taxon>Embryophyta</taxon>
        <taxon>Tracheophyta</taxon>
        <taxon>Spermatophyta</taxon>
        <taxon>Magnoliopsida</taxon>
        <taxon>eudicotyledons</taxon>
        <taxon>Gunneridae</taxon>
        <taxon>Pentapetalae</taxon>
        <taxon>asterids</taxon>
        <taxon>lamiids</taxon>
        <taxon>Solanales</taxon>
        <taxon>Solanaceae</taxon>
        <taxon>Solanoideae</taxon>
        <taxon>Hyoscyameae</taxon>
        <taxon>Anisodus</taxon>
    </lineage>
</organism>
<protein>
    <submittedName>
        <fullName evidence="1">Uncharacterized protein</fullName>
    </submittedName>
</protein>
<proteinExistence type="predicted"/>
<name>A0A9Q1LUU6_9SOLA</name>
<comment type="caution">
    <text evidence="1">The sequence shown here is derived from an EMBL/GenBank/DDBJ whole genome shotgun (WGS) entry which is preliminary data.</text>
</comment>
<dbReference type="EMBL" id="JAJAGQ010000014">
    <property type="protein sequence ID" value="KAJ8543026.1"/>
    <property type="molecule type" value="Genomic_DNA"/>
</dbReference>
<dbReference type="AlphaFoldDB" id="A0A9Q1LUU6"/>
<accession>A0A9Q1LUU6</accession>
<reference evidence="2" key="1">
    <citation type="journal article" date="2023" name="Proc. Natl. Acad. Sci. U.S.A.">
        <title>Genomic and structural basis for evolution of tropane alkaloid biosynthesis.</title>
        <authorList>
            <person name="Wanga Y.-J."/>
            <person name="Taina T."/>
            <person name="Yua J.-Y."/>
            <person name="Lia J."/>
            <person name="Xua B."/>
            <person name="Chenc J."/>
            <person name="D'Auriad J.C."/>
            <person name="Huanga J.-P."/>
            <person name="Huanga S.-X."/>
        </authorList>
    </citation>
    <scope>NUCLEOTIDE SEQUENCE [LARGE SCALE GENOMIC DNA]</scope>
    <source>
        <strain evidence="2">cv. KIB-2019</strain>
    </source>
</reference>
<keyword evidence="2" id="KW-1185">Reference proteome</keyword>
<gene>
    <name evidence="1" type="ORF">K7X08_005549</name>
</gene>